<feature type="chain" id="PRO_5047106936" evidence="1">
    <location>
        <begin position="31"/>
        <end position="718"/>
    </location>
</feature>
<evidence type="ECO:0000256" key="1">
    <source>
        <dbReference type="SAM" id="SignalP"/>
    </source>
</evidence>
<organism evidence="2 3">
    <name type="scientific">Cohnella hongkongensis</name>
    <dbReference type="NCBI Taxonomy" id="178337"/>
    <lineage>
        <taxon>Bacteria</taxon>
        <taxon>Bacillati</taxon>
        <taxon>Bacillota</taxon>
        <taxon>Bacilli</taxon>
        <taxon>Bacillales</taxon>
        <taxon>Paenibacillaceae</taxon>
        <taxon>Cohnella</taxon>
    </lineage>
</organism>
<evidence type="ECO:0000313" key="2">
    <source>
        <dbReference type="EMBL" id="MFC4599706.1"/>
    </source>
</evidence>
<sequence>MDAVIRFRRIATSLLALSVMLGAFQATIQAQDTSTKSAVKVLEPVTLGSVKLKENVTAKVNNLIILPSNNNQILSLTLSVQNNSNSEVNFLDYWLTVSTKSGTKLNMQLLNTKISKIPAKSTVNIDFIGTIGSSIKLTDLVVRVIKWDFSAPSYTKVLGQITVPAKYNPTTPSTNGRKVISDDIKASFVVKQSTIGISESYYRPDIRLTIKNEGNRTFSMPDYQFYILTQNNLMYPLTVQDLKGTSLDPLAEKEFQLTASIPIAVEQQNWKLAVVNSMNEGKDKQPVAIFNLVKSQVDTADVKGKYYTFSNSKGTYNIKLNSINRLPIEDEDLVIANLTIANKGKSTLPMPSLNGKFVFNESIEKTASSNNSNKVISIKPGESANIQLISRVPYTFEVSDLNLVVQQKETSGTNEQITDLVKFSTKGKFDPIQKVASDTGYLIEDIGYRAEVKVKSRSIYTGDSADILVAQLMVQNQEKRQTAVHKLAGYFEKADGTIFPATFDNVIEKLDPSGKAIVYVTATVPKNTDTSDISLVVGKAVTEAASGGSQAAEPSDKLVGYTDPHSLSLPPEKEPQIGLQKLDFSPYEFSITRVGTQTRFDINEVSMDFDYTLSADLLTKANTKDHKIIIEIRDDTRDYAFSRELSLPTAAPATGEENTTLRIGEHKLTPPPWKNDQFVFLIDVLKDFHLNVYYQVKPGYKTLVATQKLPWYIDKKLN</sequence>
<feature type="signal peptide" evidence="1">
    <location>
        <begin position="1"/>
        <end position="30"/>
    </location>
</feature>
<name>A0ABV9FCY2_9BACL</name>
<comment type="caution">
    <text evidence="2">The sequence shown here is derived from an EMBL/GenBank/DDBJ whole genome shotgun (WGS) entry which is preliminary data.</text>
</comment>
<protein>
    <submittedName>
        <fullName evidence="2">Uncharacterized protein</fullName>
    </submittedName>
</protein>
<accession>A0ABV9FCY2</accession>
<dbReference type="RefSeq" id="WP_378098015.1">
    <property type="nucleotide sequence ID" value="NZ_JBHSEP010000011.1"/>
</dbReference>
<dbReference type="Proteomes" id="UP001596028">
    <property type="component" value="Unassembled WGS sequence"/>
</dbReference>
<keyword evidence="3" id="KW-1185">Reference proteome</keyword>
<keyword evidence="1" id="KW-0732">Signal</keyword>
<proteinExistence type="predicted"/>
<reference evidence="3" key="1">
    <citation type="journal article" date="2019" name="Int. J. Syst. Evol. Microbiol.">
        <title>The Global Catalogue of Microorganisms (GCM) 10K type strain sequencing project: providing services to taxonomists for standard genome sequencing and annotation.</title>
        <authorList>
            <consortium name="The Broad Institute Genomics Platform"/>
            <consortium name="The Broad Institute Genome Sequencing Center for Infectious Disease"/>
            <person name="Wu L."/>
            <person name="Ma J."/>
        </authorList>
    </citation>
    <scope>NUCLEOTIDE SEQUENCE [LARGE SCALE GENOMIC DNA]</scope>
    <source>
        <strain evidence="3">CCUG 49571</strain>
    </source>
</reference>
<evidence type="ECO:0000313" key="3">
    <source>
        <dbReference type="Proteomes" id="UP001596028"/>
    </source>
</evidence>
<dbReference type="EMBL" id="JBHSEP010000011">
    <property type="protein sequence ID" value="MFC4599706.1"/>
    <property type="molecule type" value="Genomic_DNA"/>
</dbReference>
<gene>
    <name evidence="2" type="ORF">ACFO3S_15745</name>
</gene>